<sequence length="865" mass="92638">MSDARIVAVGVEEEFHILDLTTRQLVPRAEEILARLDGDSFSPELLKSVVETNSAPTADLLALRANLLDLRRQLAEAAGQLGLGPAAAGTVPILDMDALDVSRDDRYQQMTEDYQIVAREQLICGAQVHVDVADRDLAMAVVAWTAPWLPMLLALSASSPYWMGADSGYASMRTLVWQRWPTAGVAGSFRTAAEYDQLIADLIKSGVISDPGMVYFDVRPSAHLPTVELRICDACPDVDNVILIAGLFRALVCQAIEEIEAGKQAPPPRAELLRAATWRAARSGLEGDLVDILGAGPVPARAMLRRLLEEVHPQLERFDDWELIDNLAEQAASRGSSAQRQRRAFARRGLLTDVADLILAETRDVPPAGAAIGVAPAVSAPDQIAPILLERYQPAGFDEIVDERGAVRPQYRAVMRTLERLGPETLDERVGARKAEQADRGIMFKVEGDVASKPFPFDIVPRIIAADDWQTLSVGLGQRVRALEAFLHDIYGERAAVADGVVPDWVVSDAPGLRHGGRAVGEETIRITTAGIDLVRGGDGGWLVLEDNLRVPSGVAYAIEGRRLAESVLPELGPPSGILRLDGVPALLHDALLAAAPPAVAGRDPVVAVLTGGPGDSAYFEHVLLAEEMGVPLVEPASLIVDDEGVHRVDGGPGGTGGKRGRVEVLYRRIDEDELFGAAGADGAPLGPALLRAIRAGLVTVANAPGNGVGDDKVVYAYVPRMVTYYLGEQPVLDDVPTYVCGDPEQCQHVLDHLDELVVKPVDGFGGSGVVIGPHAEPYQLTEVRERILADPRHWIGQEVVALSTHPTWHDSELVPCAVDLRAFVYAGAEPVVVPAALSRVAPPGSLIVNSSQGGGSKDTWIPRR</sequence>
<evidence type="ECO:0000259" key="6">
    <source>
        <dbReference type="Pfam" id="PF14403"/>
    </source>
</evidence>
<evidence type="ECO:0000256" key="2">
    <source>
        <dbReference type="ARBA" id="ARBA00022741"/>
    </source>
</evidence>
<dbReference type="InterPro" id="IPR014746">
    <property type="entry name" value="Gln_synth/guanido_kin_cat_dom"/>
</dbReference>
<gene>
    <name evidence="7" type="ORF">FRACA_960018</name>
</gene>
<comment type="catalytic activity">
    <reaction evidence="4 5">
        <text>L-cysteine + L-glutamate + ATP = gamma-L-glutamyl-L-cysteine + ADP + phosphate + H(+)</text>
        <dbReference type="Rhea" id="RHEA:13285"/>
        <dbReference type="ChEBI" id="CHEBI:15378"/>
        <dbReference type="ChEBI" id="CHEBI:29985"/>
        <dbReference type="ChEBI" id="CHEBI:30616"/>
        <dbReference type="ChEBI" id="CHEBI:35235"/>
        <dbReference type="ChEBI" id="CHEBI:43474"/>
        <dbReference type="ChEBI" id="CHEBI:58173"/>
        <dbReference type="ChEBI" id="CHEBI:456216"/>
        <dbReference type="EC" id="6.3.2.2"/>
    </reaction>
</comment>
<evidence type="ECO:0000313" key="7">
    <source>
        <dbReference type="EMBL" id="SNQ52215.1"/>
    </source>
</evidence>
<dbReference type="NCBIfam" id="TIGR02050">
    <property type="entry name" value="gshA_cyan_rel"/>
    <property type="match status" value="1"/>
</dbReference>
<evidence type="ECO:0000256" key="3">
    <source>
        <dbReference type="ARBA" id="ARBA00022840"/>
    </source>
</evidence>
<dbReference type="Gene3D" id="3.30.1490.270">
    <property type="match status" value="1"/>
</dbReference>
<reference evidence="7 8" key="1">
    <citation type="submission" date="2017-06" db="EMBL/GenBank/DDBJ databases">
        <authorList>
            <person name="Kim H.J."/>
            <person name="Triplett B.A."/>
        </authorList>
    </citation>
    <scope>NUCLEOTIDE SEQUENCE [LARGE SCALE GENOMIC DNA]</scope>
    <source>
        <strain evidence="7">FRACA_ARgP5</strain>
    </source>
</reference>
<dbReference type="GO" id="GO:0042398">
    <property type="term" value="P:modified amino acid biosynthetic process"/>
    <property type="evidence" value="ECO:0007669"/>
    <property type="project" value="InterPro"/>
</dbReference>
<dbReference type="InterPro" id="IPR051680">
    <property type="entry name" value="ATP-dep_Glu-Cys_Ligase-2"/>
</dbReference>
<dbReference type="AlphaFoldDB" id="A0A2I2L2T4"/>
<evidence type="ECO:0000313" key="8">
    <source>
        <dbReference type="Proteomes" id="UP000234331"/>
    </source>
</evidence>
<dbReference type="SUPFAM" id="SSF56059">
    <property type="entry name" value="Glutathione synthetase ATP-binding domain-like"/>
    <property type="match status" value="1"/>
</dbReference>
<proteinExistence type="inferred from homology"/>
<keyword evidence="1 5" id="KW-0436">Ligase</keyword>
<dbReference type="HAMAP" id="MF_01609">
    <property type="entry name" value="Glu_cys_ligase_2"/>
    <property type="match status" value="1"/>
</dbReference>
<keyword evidence="3 5" id="KW-0067">ATP-binding</keyword>
<dbReference type="Proteomes" id="UP000234331">
    <property type="component" value="Unassembled WGS sequence"/>
</dbReference>
<dbReference type="PANTHER" id="PTHR34595">
    <property type="entry name" value="BLR5612 PROTEIN"/>
    <property type="match status" value="1"/>
</dbReference>
<dbReference type="NCBIfam" id="NF010041">
    <property type="entry name" value="PRK13517.1-1"/>
    <property type="match status" value="1"/>
</dbReference>
<name>A0A2I2L2T4_9ACTN</name>
<keyword evidence="2 5" id="KW-0547">Nucleotide-binding</keyword>
<organism evidence="7 8">
    <name type="scientific">Frankia canadensis</name>
    <dbReference type="NCBI Taxonomy" id="1836972"/>
    <lineage>
        <taxon>Bacteria</taxon>
        <taxon>Bacillati</taxon>
        <taxon>Actinomycetota</taxon>
        <taxon>Actinomycetes</taxon>
        <taxon>Frankiales</taxon>
        <taxon>Frankiaceae</taxon>
        <taxon>Frankia</taxon>
    </lineage>
</organism>
<dbReference type="EMBL" id="FZMO01000565">
    <property type="protein sequence ID" value="SNQ52215.1"/>
    <property type="molecule type" value="Genomic_DNA"/>
</dbReference>
<dbReference type="InterPro" id="IPR006336">
    <property type="entry name" value="GCS2"/>
</dbReference>
<evidence type="ECO:0000256" key="1">
    <source>
        <dbReference type="ARBA" id="ARBA00022598"/>
    </source>
</evidence>
<dbReference type="GO" id="GO:0005524">
    <property type="term" value="F:ATP binding"/>
    <property type="evidence" value="ECO:0007669"/>
    <property type="project" value="UniProtKB-KW"/>
</dbReference>
<accession>A0A2I2L2T4</accession>
<dbReference type="Gene3D" id="3.30.590.20">
    <property type="match status" value="1"/>
</dbReference>
<dbReference type="Pfam" id="PF14403">
    <property type="entry name" value="CP_ATPgrasp_2"/>
    <property type="match status" value="1"/>
</dbReference>
<comment type="function">
    <text evidence="5">ATP-dependent carboxylate-amine ligase which exhibits weak glutamate--cysteine ligase activity.</text>
</comment>
<dbReference type="InterPro" id="IPR011793">
    <property type="entry name" value="YbdK"/>
</dbReference>
<dbReference type="Pfam" id="PF04107">
    <property type="entry name" value="GCS2"/>
    <property type="match status" value="1"/>
</dbReference>
<dbReference type="RefSeq" id="WP_101836444.1">
    <property type="nucleotide sequence ID" value="NZ_FZMO01000565.1"/>
</dbReference>
<dbReference type="OrthoDB" id="9803842at2"/>
<dbReference type="PANTHER" id="PTHR34595:SF7">
    <property type="entry name" value="SLL1039 PROTEIN"/>
    <property type="match status" value="1"/>
</dbReference>
<dbReference type="Gene3D" id="3.40.50.11290">
    <property type="match status" value="1"/>
</dbReference>
<dbReference type="EC" id="6.3.2.2" evidence="5"/>
<dbReference type="InterPro" id="IPR025841">
    <property type="entry name" value="CP_ATPgrasp_2"/>
</dbReference>
<evidence type="ECO:0000256" key="4">
    <source>
        <dbReference type="ARBA" id="ARBA00048819"/>
    </source>
</evidence>
<evidence type="ECO:0000256" key="5">
    <source>
        <dbReference type="HAMAP-Rule" id="MF_01609"/>
    </source>
</evidence>
<feature type="domain" description="Circularly permuted ATP-grasp type 2" evidence="6">
    <location>
        <begin position="461"/>
        <end position="842"/>
    </location>
</feature>
<protein>
    <recommendedName>
        <fullName evidence="5">Putative glutamate--cysteine ligase 2</fullName>
        <ecNumber evidence="5">6.3.2.2</ecNumber>
    </recommendedName>
    <alternativeName>
        <fullName evidence="5">Gamma-glutamylcysteine synthetase 2</fullName>
        <shortName evidence="5">GCS 2</shortName>
        <shortName evidence="5">Gamma-GCS 2</shortName>
    </alternativeName>
</protein>
<keyword evidence="8" id="KW-1185">Reference proteome</keyword>
<comment type="similarity">
    <text evidence="5">Belongs to the glutamate--cysteine ligase type 2 family. YbdK subfamily.</text>
</comment>
<dbReference type="GO" id="GO:0004357">
    <property type="term" value="F:glutamate-cysteine ligase activity"/>
    <property type="evidence" value="ECO:0007669"/>
    <property type="project" value="UniProtKB-EC"/>
</dbReference>
<dbReference type="SUPFAM" id="SSF55931">
    <property type="entry name" value="Glutamine synthetase/guanido kinase"/>
    <property type="match status" value="1"/>
</dbReference>